<reference evidence="3" key="1">
    <citation type="journal article" date="2021" name="Front. Microbiol.">
        <title>Comprehensive Comparative Genomics and Phenotyping of Methylobacterium Species.</title>
        <authorList>
            <person name="Alessa O."/>
            <person name="Ogura Y."/>
            <person name="Fujitani Y."/>
            <person name="Takami H."/>
            <person name="Hayashi T."/>
            <person name="Sahin N."/>
            <person name="Tani A."/>
        </authorList>
    </citation>
    <scope>NUCLEOTIDE SEQUENCE</scope>
    <source>
        <strain evidence="3">DSM 23632</strain>
    </source>
</reference>
<accession>A0ABQ4TWD1</accession>
<keyword evidence="2" id="KW-0732">Signal</keyword>
<feature type="chain" id="PRO_5047362653" evidence="2">
    <location>
        <begin position="22"/>
        <end position="117"/>
    </location>
</feature>
<proteinExistence type="predicted"/>
<keyword evidence="4" id="KW-1185">Reference proteome</keyword>
<protein>
    <submittedName>
        <fullName evidence="3">Uncharacterized protein</fullName>
    </submittedName>
</protein>
<evidence type="ECO:0000256" key="2">
    <source>
        <dbReference type="SAM" id="SignalP"/>
    </source>
</evidence>
<gene>
    <name evidence="3" type="ORF">MPOCJGCO_0391</name>
</gene>
<organism evidence="3 4">
    <name type="scientific">Methylobacterium trifolii</name>
    <dbReference type="NCBI Taxonomy" id="1003092"/>
    <lineage>
        <taxon>Bacteria</taxon>
        <taxon>Pseudomonadati</taxon>
        <taxon>Pseudomonadota</taxon>
        <taxon>Alphaproteobacteria</taxon>
        <taxon>Hyphomicrobiales</taxon>
        <taxon>Methylobacteriaceae</taxon>
        <taxon>Methylobacterium</taxon>
    </lineage>
</organism>
<sequence>MRPSLAIPTALMLLAGSPALASSCSEEITTLQKRLDSAGARKVAGESQAGATAPGTDKALARPPATKPSDPDAKSTSGGVEEARSLVEKASAQDKAGDAEGCRDTILKAKEKAGALP</sequence>
<feature type="compositionally biased region" description="Basic and acidic residues" evidence="1">
    <location>
        <begin position="81"/>
        <end position="102"/>
    </location>
</feature>
<evidence type="ECO:0000313" key="4">
    <source>
        <dbReference type="Proteomes" id="UP001055057"/>
    </source>
</evidence>
<evidence type="ECO:0000256" key="1">
    <source>
        <dbReference type="SAM" id="MobiDB-lite"/>
    </source>
</evidence>
<feature type="region of interest" description="Disordered" evidence="1">
    <location>
        <begin position="42"/>
        <end position="102"/>
    </location>
</feature>
<feature type="signal peptide" evidence="2">
    <location>
        <begin position="1"/>
        <end position="21"/>
    </location>
</feature>
<comment type="caution">
    <text evidence="3">The sequence shown here is derived from an EMBL/GenBank/DDBJ whole genome shotgun (WGS) entry which is preliminary data.</text>
</comment>
<dbReference type="PROSITE" id="PS51257">
    <property type="entry name" value="PROKAR_LIPOPROTEIN"/>
    <property type="match status" value="1"/>
</dbReference>
<dbReference type="Proteomes" id="UP001055057">
    <property type="component" value="Unassembled WGS sequence"/>
</dbReference>
<evidence type="ECO:0000313" key="3">
    <source>
        <dbReference type="EMBL" id="GJE58312.1"/>
    </source>
</evidence>
<name>A0ABQ4TWD1_9HYPH</name>
<dbReference type="RefSeq" id="WP_238180943.1">
    <property type="nucleotide sequence ID" value="NZ_BPRB01000026.1"/>
</dbReference>
<dbReference type="EMBL" id="BPRB01000026">
    <property type="protein sequence ID" value="GJE58312.1"/>
    <property type="molecule type" value="Genomic_DNA"/>
</dbReference>
<reference evidence="3" key="2">
    <citation type="submission" date="2021-08" db="EMBL/GenBank/DDBJ databases">
        <authorList>
            <person name="Tani A."/>
            <person name="Ola A."/>
            <person name="Ogura Y."/>
            <person name="Katsura K."/>
            <person name="Hayashi T."/>
        </authorList>
    </citation>
    <scope>NUCLEOTIDE SEQUENCE</scope>
    <source>
        <strain evidence="3">DSM 23632</strain>
    </source>
</reference>